<keyword evidence="1" id="KW-0732">Signal</keyword>
<accession>A0A5S4GGN5</accession>
<evidence type="ECO:0000313" key="2">
    <source>
        <dbReference type="EMBL" id="TMR32146.1"/>
    </source>
</evidence>
<evidence type="ECO:0000256" key="1">
    <source>
        <dbReference type="SAM" id="SignalP"/>
    </source>
</evidence>
<dbReference type="RefSeq" id="WP_138691939.1">
    <property type="nucleotide sequence ID" value="NZ_JBHSAZ010000096.1"/>
</dbReference>
<feature type="chain" id="PRO_5024425028" evidence="1">
    <location>
        <begin position="27"/>
        <end position="198"/>
    </location>
</feature>
<dbReference type="InterPro" id="IPR006311">
    <property type="entry name" value="TAT_signal"/>
</dbReference>
<comment type="caution">
    <text evidence="2">The sequence shown here is derived from an EMBL/GenBank/DDBJ whole genome shotgun (WGS) entry which is preliminary data.</text>
</comment>
<dbReference type="SUPFAM" id="SSF56973">
    <property type="entry name" value="Aerolisin/ETX pore-forming domain"/>
    <property type="match status" value="1"/>
</dbReference>
<evidence type="ECO:0000313" key="3">
    <source>
        <dbReference type="Proteomes" id="UP000306628"/>
    </source>
</evidence>
<gene>
    <name evidence="2" type="ORF">ETD85_23550</name>
</gene>
<dbReference type="AlphaFoldDB" id="A0A5S4GGN5"/>
<dbReference type="OrthoDB" id="3542350at2"/>
<feature type="signal peptide" evidence="1">
    <location>
        <begin position="1"/>
        <end position="26"/>
    </location>
</feature>
<proteinExistence type="predicted"/>
<name>A0A5S4GGN5_9ACTN</name>
<keyword evidence="3" id="KW-1185">Reference proteome</keyword>
<dbReference type="Proteomes" id="UP000306628">
    <property type="component" value="Unassembled WGS sequence"/>
</dbReference>
<organism evidence="2 3">
    <name type="scientific">Nonomuraea zeae</name>
    <dbReference type="NCBI Taxonomy" id="1642303"/>
    <lineage>
        <taxon>Bacteria</taxon>
        <taxon>Bacillati</taxon>
        <taxon>Actinomycetota</taxon>
        <taxon>Actinomycetes</taxon>
        <taxon>Streptosporangiales</taxon>
        <taxon>Streptosporangiaceae</taxon>
        <taxon>Nonomuraea</taxon>
    </lineage>
</organism>
<protein>
    <submittedName>
        <fullName evidence="2">Uncharacterized protein</fullName>
    </submittedName>
</protein>
<dbReference type="EMBL" id="VCKX01000073">
    <property type="protein sequence ID" value="TMR32146.1"/>
    <property type="molecule type" value="Genomic_DNA"/>
</dbReference>
<dbReference type="PROSITE" id="PS51318">
    <property type="entry name" value="TAT"/>
    <property type="match status" value="1"/>
</dbReference>
<sequence>MSIRRTLLTAALAAPLGLLGATPALADDPQPLPGNPDVVAGSDNDNEIFRAKDTAPELAAACRPGDVTYRVSTYSNSHKAVGPTQANHNGTNRAATSTFSATVSGTVSIAWNVSGSLKVDRLIAGAEVATGVNLSASLTASLGNSIAVPTPAHKTVVATYGVWRKKTKGIYHVCGVGQKRVTAWTPYFVGWYWKVRNG</sequence>
<reference evidence="2 3" key="1">
    <citation type="submission" date="2019-05" db="EMBL/GenBank/DDBJ databases">
        <title>Draft genome sequence of Nonomuraea zeae DSM 100528.</title>
        <authorList>
            <person name="Saricaoglu S."/>
            <person name="Isik K."/>
        </authorList>
    </citation>
    <scope>NUCLEOTIDE SEQUENCE [LARGE SCALE GENOMIC DNA]</scope>
    <source>
        <strain evidence="2 3">DSM 100528</strain>
    </source>
</reference>